<dbReference type="PROSITE" id="PS51257">
    <property type="entry name" value="PROKAR_LIPOPROTEIN"/>
    <property type="match status" value="1"/>
</dbReference>
<feature type="signal peptide" evidence="2">
    <location>
        <begin position="1"/>
        <end position="20"/>
    </location>
</feature>
<evidence type="ECO:0000256" key="1">
    <source>
        <dbReference type="SAM" id="MobiDB-lite"/>
    </source>
</evidence>
<feature type="region of interest" description="Disordered" evidence="1">
    <location>
        <begin position="119"/>
        <end position="176"/>
    </location>
</feature>
<protein>
    <recommendedName>
        <fullName evidence="5">Lipoprotein</fullName>
    </recommendedName>
</protein>
<feature type="chain" id="PRO_5046217923" description="Lipoprotein" evidence="2">
    <location>
        <begin position="21"/>
        <end position="176"/>
    </location>
</feature>
<keyword evidence="2" id="KW-0732">Signal</keyword>
<reference evidence="4" key="1">
    <citation type="journal article" date="2019" name="Int. J. Syst. Evol. Microbiol.">
        <title>The Global Catalogue of Microorganisms (GCM) 10K type strain sequencing project: providing services to taxonomists for standard genome sequencing and annotation.</title>
        <authorList>
            <consortium name="The Broad Institute Genomics Platform"/>
            <consortium name="The Broad Institute Genome Sequencing Center for Infectious Disease"/>
            <person name="Wu L."/>
            <person name="Ma J."/>
        </authorList>
    </citation>
    <scope>NUCLEOTIDE SEQUENCE [LARGE SCALE GENOMIC DNA]</scope>
    <source>
        <strain evidence="4">JCM 17441</strain>
    </source>
</reference>
<comment type="caution">
    <text evidence="3">The sequence shown here is derived from an EMBL/GenBank/DDBJ whole genome shotgun (WGS) entry which is preliminary data.</text>
</comment>
<dbReference type="RefSeq" id="WP_345127520.1">
    <property type="nucleotide sequence ID" value="NZ_BAABAT010000007.1"/>
</dbReference>
<proteinExistence type="predicted"/>
<accession>A0ABP8D7C1</accession>
<dbReference type="Proteomes" id="UP001500620">
    <property type="component" value="Unassembled WGS sequence"/>
</dbReference>
<dbReference type="EMBL" id="BAABAT010000007">
    <property type="protein sequence ID" value="GAA4249217.1"/>
    <property type="molecule type" value="Genomic_DNA"/>
</dbReference>
<evidence type="ECO:0000313" key="3">
    <source>
        <dbReference type="EMBL" id="GAA4249217.1"/>
    </source>
</evidence>
<sequence length="176" mass="18659">MRIRLLATTVALAFSAPALAGCNGGSPGGAPTTAAGGNREALAEAARCMRANGFPDYPDPVQTNGAWAFPPSAEQMAQKPAPECTDLFRRAGALPADTRRPVTPDELAKLRKWGECIRANGLPDWPDPDADGIFRPRPAPPADDDPRWQRADTACRSLEPGPITVDGVPRATKHPD</sequence>
<evidence type="ECO:0000313" key="4">
    <source>
        <dbReference type="Proteomes" id="UP001500620"/>
    </source>
</evidence>
<name>A0ABP8D7C1_9ACTN</name>
<evidence type="ECO:0000256" key="2">
    <source>
        <dbReference type="SAM" id="SignalP"/>
    </source>
</evidence>
<evidence type="ECO:0008006" key="5">
    <source>
        <dbReference type="Google" id="ProtNLM"/>
    </source>
</evidence>
<keyword evidence="4" id="KW-1185">Reference proteome</keyword>
<gene>
    <name evidence="3" type="ORF">GCM10022255_032330</name>
</gene>
<organism evidence="3 4">
    <name type="scientific">Dactylosporangium darangshiense</name>
    <dbReference type="NCBI Taxonomy" id="579108"/>
    <lineage>
        <taxon>Bacteria</taxon>
        <taxon>Bacillati</taxon>
        <taxon>Actinomycetota</taxon>
        <taxon>Actinomycetes</taxon>
        <taxon>Micromonosporales</taxon>
        <taxon>Micromonosporaceae</taxon>
        <taxon>Dactylosporangium</taxon>
    </lineage>
</organism>